<dbReference type="GO" id="GO:0003700">
    <property type="term" value="F:DNA-binding transcription factor activity"/>
    <property type="evidence" value="ECO:0007669"/>
    <property type="project" value="InterPro"/>
</dbReference>
<evidence type="ECO:0000256" key="6">
    <source>
        <dbReference type="ARBA" id="ARBA00079449"/>
    </source>
</evidence>
<reference evidence="9 10" key="1">
    <citation type="submission" date="2019-06" db="EMBL/GenBank/DDBJ databases">
        <title>Description of Kitasatospora acidophila sp. nov. isolated from pine grove soil, and reclassification of Streptomyces novaecaesareae to Kitasatospora novaeceasareae comb. nov.</title>
        <authorList>
            <person name="Kim M.J."/>
        </authorList>
    </citation>
    <scope>NUCLEOTIDE SEQUENCE [LARGE SCALE GENOMIC DNA]</scope>
    <source>
        <strain evidence="9 10">MMS16-CNU292</strain>
    </source>
</reference>
<dbReference type="SUPFAM" id="SSF46689">
    <property type="entry name" value="Homeodomain-like"/>
    <property type="match status" value="1"/>
</dbReference>
<evidence type="ECO:0000313" key="10">
    <source>
        <dbReference type="Proteomes" id="UP000319103"/>
    </source>
</evidence>
<organism evidence="9 10">
    <name type="scientific">Kitasatospora acidiphila</name>
    <dbReference type="NCBI Taxonomy" id="2567942"/>
    <lineage>
        <taxon>Bacteria</taxon>
        <taxon>Bacillati</taxon>
        <taxon>Actinomycetota</taxon>
        <taxon>Actinomycetes</taxon>
        <taxon>Kitasatosporales</taxon>
        <taxon>Streptomycetaceae</taxon>
        <taxon>Kitasatospora</taxon>
    </lineage>
</organism>
<keyword evidence="4" id="KW-0804">Transcription</keyword>
<dbReference type="PANTHER" id="PTHR11019:SF199">
    <property type="entry name" value="HTH-TYPE TRANSCRIPTIONAL REGULATOR NIMR"/>
    <property type="match status" value="1"/>
</dbReference>
<dbReference type="CDD" id="cd06124">
    <property type="entry name" value="cupin_NimR-like_N"/>
    <property type="match status" value="1"/>
</dbReference>
<evidence type="ECO:0000256" key="3">
    <source>
        <dbReference type="ARBA" id="ARBA00023125"/>
    </source>
</evidence>
<gene>
    <name evidence="9" type="ORF">E6W39_28875</name>
</gene>
<accession>A0A540W913</accession>
<dbReference type="Proteomes" id="UP000319103">
    <property type="component" value="Unassembled WGS sequence"/>
</dbReference>
<comment type="caution">
    <text evidence="9">The sequence shown here is derived from an EMBL/GenBank/DDBJ whole genome shotgun (WGS) entry which is preliminary data.</text>
</comment>
<dbReference type="PROSITE" id="PS00041">
    <property type="entry name" value="HTH_ARAC_FAMILY_1"/>
    <property type="match status" value="1"/>
</dbReference>
<feature type="region of interest" description="Disordered" evidence="7">
    <location>
        <begin position="1"/>
        <end position="21"/>
    </location>
</feature>
<protein>
    <recommendedName>
        <fullName evidence="5">HTH-type transcriptional regulator RipA</fullName>
    </recommendedName>
    <alternativeName>
        <fullName evidence="6">Repressor of iron proteins A</fullName>
    </alternativeName>
</protein>
<dbReference type="EMBL" id="VIGB01000003">
    <property type="protein sequence ID" value="TQF05510.1"/>
    <property type="molecule type" value="Genomic_DNA"/>
</dbReference>
<dbReference type="InterPro" id="IPR014710">
    <property type="entry name" value="RmlC-like_jellyroll"/>
</dbReference>
<keyword evidence="2" id="KW-0805">Transcription regulation</keyword>
<dbReference type="SMART" id="SM00342">
    <property type="entry name" value="HTH_ARAC"/>
    <property type="match status" value="1"/>
</dbReference>
<evidence type="ECO:0000256" key="2">
    <source>
        <dbReference type="ARBA" id="ARBA00023015"/>
    </source>
</evidence>
<dbReference type="InterPro" id="IPR009057">
    <property type="entry name" value="Homeodomain-like_sf"/>
</dbReference>
<feature type="domain" description="HTH araC/xylS-type" evidence="8">
    <location>
        <begin position="191"/>
        <end position="288"/>
    </location>
</feature>
<dbReference type="PANTHER" id="PTHR11019">
    <property type="entry name" value="HTH-TYPE TRANSCRIPTIONAL REGULATOR NIMR"/>
    <property type="match status" value="1"/>
</dbReference>
<keyword evidence="3" id="KW-0238">DNA-binding</keyword>
<dbReference type="Gene3D" id="1.10.10.60">
    <property type="entry name" value="Homeodomain-like"/>
    <property type="match status" value="1"/>
</dbReference>
<dbReference type="AlphaFoldDB" id="A0A540W913"/>
<evidence type="ECO:0000256" key="7">
    <source>
        <dbReference type="SAM" id="MobiDB-lite"/>
    </source>
</evidence>
<dbReference type="SUPFAM" id="SSF51182">
    <property type="entry name" value="RmlC-like cupins"/>
    <property type="match status" value="1"/>
</dbReference>
<keyword evidence="1" id="KW-0678">Repressor</keyword>
<evidence type="ECO:0000256" key="5">
    <source>
        <dbReference type="ARBA" id="ARBA00074140"/>
    </source>
</evidence>
<dbReference type="GO" id="GO:0043565">
    <property type="term" value="F:sequence-specific DNA binding"/>
    <property type="evidence" value="ECO:0007669"/>
    <property type="project" value="InterPro"/>
</dbReference>
<dbReference type="InterPro" id="IPR018060">
    <property type="entry name" value="HTH_AraC"/>
</dbReference>
<evidence type="ECO:0000256" key="4">
    <source>
        <dbReference type="ARBA" id="ARBA00023163"/>
    </source>
</evidence>
<evidence type="ECO:0000313" key="9">
    <source>
        <dbReference type="EMBL" id="TQF05510.1"/>
    </source>
</evidence>
<dbReference type="FunFam" id="1.10.10.60:FF:000132">
    <property type="entry name" value="AraC family transcriptional regulator"/>
    <property type="match status" value="1"/>
</dbReference>
<keyword evidence="10" id="KW-1185">Reference proteome</keyword>
<dbReference type="Gene3D" id="2.60.120.10">
    <property type="entry name" value="Jelly Rolls"/>
    <property type="match status" value="1"/>
</dbReference>
<dbReference type="Pfam" id="PF12833">
    <property type="entry name" value="HTH_18"/>
    <property type="match status" value="1"/>
</dbReference>
<proteinExistence type="predicted"/>
<dbReference type="PROSITE" id="PS01124">
    <property type="entry name" value="HTH_ARAC_FAMILY_2"/>
    <property type="match status" value="1"/>
</dbReference>
<sequence>MRRAPQSHPAPDTGLTARHGPSLTVHRVFRLPLSCPVVSPTRHTWAHRDAPGPSLRPMADRERVEWHYHDVNQLAWPGRGVLRMTTAQGSWVVPPYRAVWLPAGVPHAHQAHGPSELRCLVFPATVNPLRLAGPAVLAVSPLLRELIAALTGPDAPTGRPARTLEQAALDQLRQAPELPLGLPQPRDPRLRDLAALLTADPGDPRTLAELGRAVGAGERTLSRLFRRELGLSFPQWRAQLRLHHALVLLAEGRSVTATATACGYHSPSAFIEAFRHAFGTTPGRHRHDRDAT</sequence>
<evidence type="ECO:0000256" key="1">
    <source>
        <dbReference type="ARBA" id="ARBA00022491"/>
    </source>
</evidence>
<evidence type="ECO:0000259" key="8">
    <source>
        <dbReference type="PROSITE" id="PS01124"/>
    </source>
</evidence>
<dbReference type="InterPro" id="IPR011051">
    <property type="entry name" value="RmlC_Cupin_sf"/>
</dbReference>
<dbReference type="InterPro" id="IPR018062">
    <property type="entry name" value="HTH_AraC-typ_CS"/>
</dbReference>
<dbReference type="OrthoDB" id="2039152at2"/>
<name>A0A540W913_9ACTN</name>